<organism evidence="16">
    <name type="scientific">Platynereis dumerilii</name>
    <name type="common">Dumeril's clam worm</name>
    <dbReference type="NCBI Taxonomy" id="6359"/>
    <lineage>
        <taxon>Eukaryota</taxon>
        <taxon>Metazoa</taxon>
        <taxon>Spiralia</taxon>
        <taxon>Lophotrochozoa</taxon>
        <taxon>Annelida</taxon>
        <taxon>Polychaeta</taxon>
        <taxon>Errantia</taxon>
        <taxon>Phyllodocida</taxon>
        <taxon>Nereididae</taxon>
        <taxon>Platynereis</taxon>
    </lineage>
</organism>
<dbReference type="FunFam" id="2.60.40.60:FF:000020">
    <property type="entry name" value="Dachsous cadherin-related 1b"/>
    <property type="match status" value="2"/>
</dbReference>
<feature type="signal peptide" evidence="14">
    <location>
        <begin position="1"/>
        <end position="27"/>
    </location>
</feature>
<feature type="domain" description="Cadherin" evidence="15">
    <location>
        <begin position="255"/>
        <end position="362"/>
    </location>
</feature>
<evidence type="ECO:0000259" key="15">
    <source>
        <dbReference type="PROSITE" id="PS50268"/>
    </source>
</evidence>
<feature type="transmembrane region" description="Helical" evidence="13">
    <location>
        <begin position="800"/>
        <end position="824"/>
    </location>
</feature>
<name>A0A2H5BFB8_PLADU</name>
<accession>A0A2H5BFB8</accession>
<dbReference type="AlphaFoldDB" id="A0A2H5BFB8"/>
<dbReference type="InterPro" id="IPR013164">
    <property type="entry name" value="Cadherin_N"/>
</dbReference>
<dbReference type="GO" id="GO:0007156">
    <property type="term" value="P:homophilic cell adhesion via plasma membrane adhesion molecules"/>
    <property type="evidence" value="ECO:0007669"/>
    <property type="project" value="InterPro"/>
</dbReference>
<feature type="region of interest" description="Disordered" evidence="12">
    <location>
        <begin position="926"/>
        <end position="963"/>
    </location>
</feature>
<dbReference type="InterPro" id="IPR015919">
    <property type="entry name" value="Cadherin-like_sf"/>
</dbReference>
<dbReference type="FunFam" id="2.60.40.60:FF:000007">
    <property type="entry name" value="Protocadherin alpha 2"/>
    <property type="match status" value="1"/>
</dbReference>
<dbReference type="Gene3D" id="2.60.40.60">
    <property type="entry name" value="Cadherins"/>
    <property type="match status" value="7"/>
</dbReference>
<dbReference type="InterPro" id="IPR020894">
    <property type="entry name" value="Cadherin_CS"/>
</dbReference>
<dbReference type="FunFam" id="2.60.40.60:FF:000002">
    <property type="entry name" value="Protocadherin alpha 2"/>
    <property type="match status" value="1"/>
</dbReference>
<keyword evidence="9 13" id="KW-0472">Membrane</keyword>
<dbReference type="SMART" id="SM00112">
    <property type="entry name" value="CA"/>
    <property type="match status" value="7"/>
</dbReference>
<evidence type="ECO:0000256" key="10">
    <source>
        <dbReference type="ARBA" id="ARBA00023180"/>
    </source>
</evidence>
<dbReference type="InterPro" id="IPR002126">
    <property type="entry name" value="Cadherin-like_dom"/>
</dbReference>
<keyword evidence="4 14" id="KW-0732">Signal</keyword>
<proteinExistence type="evidence at transcript level"/>
<evidence type="ECO:0000313" key="16">
    <source>
        <dbReference type="EMBL" id="AUG84419.1"/>
    </source>
</evidence>
<keyword evidence="6 11" id="KW-0106">Calcium</keyword>
<keyword evidence="10" id="KW-0325">Glycoprotein</keyword>
<dbReference type="FunFam" id="2.60.40.60:FF:000004">
    <property type="entry name" value="Protocadherin 1 gamma 2"/>
    <property type="match status" value="1"/>
</dbReference>
<feature type="domain" description="Cadherin" evidence="15">
    <location>
        <begin position="369"/>
        <end position="472"/>
    </location>
</feature>
<evidence type="ECO:0000256" key="1">
    <source>
        <dbReference type="ARBA" id="ARBA00004251"/>
    </source>
</evidence>
<dbReference type="PROSITE" id="PS00232">
    <property type="entry name" value="CADHERIN_1"/>
    <property type="match status" value="3"/>
</dbReference>
<dbReference type="Pfam" id="PF08266">
    <property type="entry name" value="Cadherin_2"/>
    <property type="match status" value="1"/>
</dbReference>
<reference evidence="16" key="1">
    <citation type="journal article" date="2017" name="BMC Dev. Biol.">
        <title>The asymmetric cell division machinery in the spiral-cleaving egg and embryo of the marine annelid Platynereis dumerilii.</title>
        <authorList>
            <person name="Nakama A.B."/>
            <person name="Chou H.C."/>
            <person name="Schneider S.Q."/>
        </authorList>
    </citation>
    <scope>NUCLEOTIDE SEQUENCE</scope>
</reference>
<feature type="region of interest" description="Disordered" evidence="12">
    <location>
        <begin position="1062"/>
        <end position="1177"/>
    </location>
</feature>
<dbReference type="SUPFAM" id="SSF49313">
    <property type="entry name" value="Cadherin-like"/>
    <property type="match status" value="7"/>
</dbReference>
<keyword evidence="7" id="KW-0130">Cell adhesion</keyword>
<dbReference type="GO" id="GO:0005509">
    <property type="term" value="F:calcium ion binding"/>
    <property type="evidence" value="ECO:0007669"/>
    <property type="project" value="UniProtKB-UniRule"/>
</dbReference>
<dbReference type="InterPro" id="IPR050174">
    <property type="entry name" value="Protocadherin/Cadherin-CA"/>
</dbReference>
<feature type="domain" description="Cadherin" evidence="15">
    <location>
        <begin position="686"/>
        <end position="780"/>
    </location>
</feature>
<evidence type="ECO:0000256" key="6">
    <source>
        <dbReference type="ARBA" id="ARBA00022837"/>
    </source>
</evidence>
<feature type="domain" description="Cadherin" evidence="15">
    <location>
        <begin position="30"/>
        <end position="144"/>
    </location>
</feature>
<keyword evidence="3 13" id="KW-0812">Transmembrane</keyword>
<dbReference type="Pfam" id="PF00028">
    <property type="entry name" value="Cadherin"/>
    <property type="match status" value="6"/>
</dbReference>
<dbReference type="CDD" id="cd11304">
    <property type="entry name" value="Cadherin_repeat"/>
    <property type="match status" value="7"/>
</dbReference>
<feature type="compositionally biased region" description="Polar residues" evidence="12">
    <location>
        <begin position="859"/>
        <end position="873"/>
    </location>
</feature>
<feature type="compositionally biased region" description="Polar residues" evidence="12">
    <location>
        <begin position="926"/>
        <end position="935"/>
    </location>
</feature>
<dbReference type="EMBL" id="MG197669">
    <property type="protein sequence ID" value="AUG84419.1"/>
    <property type="molecule type" value="mRNA"/>
</dbReference>
<feature type="domain" description="Cadherin" evidence="15">
    <location>
        <begin position="473"/>
        <end position="576"/>
    </location>
</feature>
<keyword evidence="2" id="KW-1003">Cell membrane</keyword>
<evidence type="ECO:0000256" key="8">
    <source>
        <dbReference type="ARBA" id="ARBA00022989"/>
    </source>
</evidence>
<dbReference type="PRINTS" id="PR00205">
    <property type="entry name" value="CADHERIN"/>
</dbReference>
<dbReference type="PANTHER" id="PTHR24028:SF146">
    <property type="entry name" value="CADHERIN 96CB, ISOFORM D-RELATED"/>
    <property type="match status" value="1"/>
</dbReference>
<dbReference type="FunFam" id="2.60.40.60:FF:000092">
    <property type="entry name" value="Protocadherin 8"/>
    <property type="match status" value="1"/>
</dbReference>
<evidence type="ECO:0000256" key="4">
    <source>
        <dbReference type="ARBA" id="ARBA00022729"/>
    </source>
</evidence>
<feature type="region of interest" description="Disordered" evidence="12">
    <location>
        <begin position="850"/>
        <end position="876"/>
    </location>
</feature>
<evidence type="ECO:0000256" key="13">
    <source>
        <dbReference type="SAM" id="Phobius"/>
    </source>
</evidence>
<feature type="region of interest" description="Disordered" evidence="12">
    <location>
        <begin position="985"/>
        <end position="1022"/>
    </location>
</feature>
<feature type="domain" description="Cadherin" evidence="15">
    <location>
        <begin position="577"/>
        <end position="682"/>
    </location>
</feature>
<evidence type="ECO:0000256" key="3">
    <source>
        <dbReference type="ARBA" id="ARBA00022692"/>
    </source>
</evidence>
<evidence type="ECO:0000256" key="9">
    <source>
        <dbReference type="ARBA" id="ARBA00023136"/>
    </source>
</evidence>
<evidence type="ECO:0000256" key="2">
    <source>
        <dbReference type="ARBA" id="ARBA00022475"/>
    </source>
</evidence>
<evidence type="ECO:0000256" key="5">
    <source>
        <dbReference type="ARBA" id="ARBA00022737"/>
    </source>
</evidence>
<protein>
    <submittedName>
        <fullName evidence="16">Pcd11x</fullName>
    </submittedName>
</protein>
<sequence length="1241" mass="136483">MALVLEWPGILLLLQVMVVALMRSAMAQDSQLELTYSILEEDMEGTFVGNVLRDSRIQDRYSKSILTQLEFRFIAKPRVPFLINKSTGVIRTDGRIDRDALCPRQDTCRVILDVVAFTPGQTQFLEIIKVKVNIEDINDNWPHFPDARISHQILESAVPGYGFVIPTAIDPDSGQFSVRDYELVSSSDKFELSVKTKLDGSTDVRLILKDSLDREDVDFYQVRVVAYDGGNPPKSGSVDVNIIVQDANDNDPMFTNATYEVTIAENAAPGTTLTKVHASDKDAGLYGQIRYSFSSRTQDTHGAVFGIKNTTGEIYVKGEVDYETSPVYHLVVLADDRGSDTIPAEATVIVRVLDVNDNAPLITVNTLTQAGTEVAEVVENADPETFVAHLTVTDPDNGKNGKFNCSLNDDSFRLQQFFDSEYKIVTRKKLDRETHDKYNLSVLCQDFGDEPLVAIKRLQIIVTDDNDHAPVFSQSTYEASLTENNHIGVFITRVNATDKDSGENGLIDYKLHPDAGGDFHVDGLTGTVSARAVLDREQTQQIRFRVIASDRGQPRKSGTATVIVNVQDVNDEKPMFAQSAYSFGVYENEPEGTSVGTVHAVDPDTDPYNQFQYSILPGHSAENSFAIDPHTGKITTTTVLDREDKPVYYLLIMASDKGVPPMSSTATVSIYVADKNDNPPVFEFPSDTNNTISISNQVPKGYLVTKVKAIDRDIGGNANLTYYISRGNHLNFFHMDPIFGVITVSTELKDIEDHVFHMQLKVSDSGQPEKYAFNNLNIVVNKSIPFQLASTGHILGGHNFTIVVSLACVSGVIMVCLVIAIVVIRRQDTERRNHKYNCRMEALKMLHATRENHKEPEMESTSSKALSNGSCSSDCDKPAKKEVSFNLDMDDRDCVEYGHVNDRLQRSWPSTIDHKTLETPQACSSMLTTASSNGSDIRPSRNNNNASRQPPPPNNAAAAGRPPWPLTQRELEVHQLLQMLKDQDADSAYSGDGSNTDSGRGPSEEGEPDKCGGGRRLAHSPQDEGLQVVPQLSANNSLNVSQVTNNQSIHSYSQQPLCLQTFAPAPRPGEAATLERRGQLNTGFIGTTPGGTDISPIKPSTFAKQYSPDGKSPYQQGPHGHPQENPYGTIQKKKAPQQQPQQPPAYGGHNNAVSPYSNGHYGGRGYHSDAETEETLASDDDGAMQYSCADMSDGTYIPTPRSLQVADNTADDATTTSGSYVVDPQDLCQEIDDLFFRDMVV</sequence>
<keyword evidence="5" id="KW-0677">Repeat</keyword>
<evidence type="ECO:0000256" key="11">
    <source>
        <dbReference type="PROSITE-ProRule" id="PRU00043"/>
    </source>
</evidence>
<feature type="domain" description="Cadherin" evidence="15">
    <location>
        <begin position="145"/>
        <end position="254"/>
    </location>
</feature>
<feature type="chain" id="PRO_5014177273" evidence="14">
    <location>
        <begin position="28"/>
        <end position="1241"/>
    </location>
</feature>
<dbReference type="PROSITE" id="PS50268">
    <property type="entry name" value="CADHERIN_2"/>
    <property type="match status" value="7"/>
</dbReference>
<evidence type="ECO:0000256" key="14">
    <source>
        <dbReference type="SAM" id="SignalP"/>
    </source>
</evidence>
<evidence type="ECO:0000256" key="12">
    <source>
        <dbReference type="SAM" id="MobiDB-lite"/>
    </source>
</evidence>
<dbReference type="PANTHER" id="PTHR24028">
    <property type="entry name" value="CADHERIN-87A"/>
    <property type="match status" value="1"/>
</dbReference>
<evidence type="ECO:0000256" key="7">
    <source>
        <dbReference type="ARBA" id="ARBA00022889"/>
    </source>
</evidence>
<comment type="subcellular location">
    <subcellularLocation>
        <location evidence="1">Cell membrane</location>
        <topology evidence="1">Single-pass type I membrane protein</topology>
    </subcellularLocation>
</comment>
<keyword evidence="8 13" id="KW-1133">Transmembrane helix</keyword>
<dbReference type="GO" id="GO:0005886">
    <property type="term" value="C:plasma membrane"/>
    <property type="evidence" value="ECO:0007669"/>
    <property type="project" value="UniProtKB-SubCell"/>
</dbReference>